<reference evidence="3" key="1">
    <citation type="submission" date="2023-06" db="EMBL/GenBank/DDBJ databases">
        <authorList>
            <person name="Delattre M."/>
        </authorList>
    </citation>
    <scope>NUCLEOTIDE SEQUENCE</scope>
    <source>
        <strain evidence="3">AF72</strain>
    </source>
</reference>
<comment type="similarity">
    <text evidence="1">Belongs to the peptidase M1 family.</text>
</comment>
<organism evidence="3 4">
    <name type="scientific">Mesorhabditis spiculigera</name>
    <dbReference type="NCBI Taxonomy" id="96644"/>
    <lineage>
        <taxon>Eukaryota</taxon>
        <taxon>Metazoa</taxon>
        <taxon>Ecdysozoa</taxon>
        <taxon>Nematoda</taxon>
        <taxon>Chromadorea</taxon>
        <taxon>Rhabditida</taxon>
        <taxon>Rhabditina</taxon>
        <taxon>Rhabditomorpha</taxon>
        <taxon>Rhabditoidea</taxon>
        <taxon>Rhabditidae</taxon>
        <taxon>Mesorhabditinae</taxon>
        <taxon>Mesorhabditis</taxon>
    </lineage>
</organism>
<feature type="non-terminal residue" evidence="3">
    <location>
        <position position="308"/>
    </location>
</feature>
<dbReference type="GO" id="GO:0005737">
    <property type="term" value="C:cytoplasm"/>
    <property type="evidence" value="ECO:0007669"/>
    <property type="project" value="TreeGrafter"/>
</dbReference>
<evidence type="ECO:0000259" key="2">
    <source>
        <dbReference type="Pfam" id="PF11838"/>
    </source>
</evidence>
<sequence>MAEAGILEYKIPFTLMGYLAKETEYLPWQSAIDSIRKIGNYFGSEPEIKHLRAYIKKIGLPLYHNASVDHVTDTYLNDDTYFENLLESRSIAFMCSARDASCLSTYVDHFKTQFLDNCDGTQMSSKCSKASVPLRAGIYCEGVAAGDRGVWARVFEAYQMESNQVEKSSLLYALSCSREVDVLKELLAHALNWPAGVVRLQDVDSVFSFVSVNPTGRAFLFGYLLDKWSTIYASLKSDQGSLRHTVKYCTNPIRTKWEVDELENFQKTQPTELAKHAFEEAIALGRQRVAWISKNYDSLTNFFKIQTL</sequence>
<dbReference type="Pfam" id="PF11838">
    <property type="entry name" value="ERAP1_C"/>
    <property type="match status" value="1"/>
</dbReference>
<evidence type="ECO:0000256" key="1">
    <source>
        <dbReference type="ARBA" id="ARBA00010136"/>
    </source>
</evidence>
<dbReference type="GO" id="GO:0005615">
    <property type="term" value="C:extracellular space"/>
    <property type="evidence" value="ECO:0007669"/>
    <property type="project" value="TreeGrafter"/>
</dbReference>
<dbReference type="GO" id="GO:0070006">
    <property type="term" value="F:metalloaminopeptidase activity"/>
    <property type="evidence" value="ECO:0007669"/>
    <property type="project" value="TreeGrafter"/>
</dbReference>
<comment type="caution">
    <text evidence="3">The sequence shown here is derived from an EMBL/GenBank/DDBJ whole genome shotgun (WGS) entry which is preliminary data.</text>
</comment>
<dbReference type="Proteomes" id="UP001177023">
    <property type="component" value="Unassembled WGS sequence"/>
</dbReference>
<gene>
    <name evidence="3" type="ORF">MSPICULIGERA_LOCUS20998</name>
</gene>
<proteinExistence type="inferred from homology"/>
<evidence type="ECO:0000313" key="3">
    <source>
        <dbReference type="EMBL" id="CAJ0582868.1"/>
    </source>
</evidence>
<dbReference type="GO" id="GO:0043171">
    <property type="term" value="P:peptide catabolic process"/>
    <property type="evidence" value="ECO:0007669"/>
    <property type="project" value="TreeGrafter"/>
</dbReference>
<evidence type="ECO:0000313" key="4">
    <source>
        <dbReference type="Proteomes" id="UP001177023"/>
    </source>
</evidence>
<protein>
    <recommendedName>
        <fullName evidence="2">ERAP1-like C-terminal domain-containing protein</fullName>
    </recommendedName>
</protein>
<dbReference type="AlphaFoldDB" id="A0AA36DAS5"/>
<dbReference type="InterPro" id="IPR050344">
    <property type="entry name" value="Peptidase_M1_aminopeptidases"/>
</dbReference>
<dbReference type="GO" id="GO:0016020">
    <property type="term" value="C:membrane"/>
    <property type="evidence" value="ECO:0007669"/>
    <property type="project" value="TreeGrafter"/>
</dbReference>
<feature type="domain" description="ERAP1-like C-terminal" evidence="2">
    <location>
        <begin position="1"/>
        <end position="282"/>
    </location>
</feature>
<dbReference type="GO" id="GO:0008270">
    <property type="term" value="F:zinc ion binding"/>
    <property type="evidence" value="ECO:0007669"/>
    <property type="project" value="TreeGrafter"/>
</dbReference>
<dbReference type="Gene3D" id="1.25.50.20">
    <property type="match status" value="1"/>
</dbReference>
<dbReference type="EMBL" id="CATQJA010002664">
    <property type="protein sequence ID" value="CAJ0582868.1"/>
    <property type="molecule type" value="Genomic_DNA"/>
</dbReference>
<dbReference type="InterPro" id="IPR024571">
    <property type="entry name" value="ERAP1-like_C_dom"/>
</dbReference>
<accession>A0AA36DAS5</accession>
<dbReference type="GO" id="GO:0042277">
    <property type="term" value="F:peptide binding"/>
    <property type="evidence" value="ECO:0007669"/>
    <property type="project" value="TreeGrafter"/>
</dbReference>
<dbReference type="PANTHER" id="PTHR11533:SF301">
    <property type="entry name" value="AMINOPEPTIDASE"/>
    <property type="match status" value="1"/>
</dbReference>
<name>A0AA36DAS5_9BILA</name>
<dbReference type="GO" id="GO:0006508">
    <property type="term" value="P:proteolysis"/>
    <property type="evidence" value="ECO:0007669"/>
    <property type="project" value="TreeGrafter"/>
</dbReference>
<keyword evidence="4" id="KW-1185">Reference proteome</keyword>
<dbReference type="PANTHER" id="PTHR11533">
    <property type="entry name" value="PROTEASE M1 ZINC METALLOPROTEASE"/>
    <property type="match status" value="1"/>
</dbReference>